<accession>A0ACB9Z759</accession>
<gene>
    <name evidence="1" type="ORF">F4820DRAFT_190783</name>
</gene>
<reference evidence="1 2" key="1">
    <citation type="journal article" date="2022" name="New Phytol.">
        <title>Ecological generalism drives hyperdiversity of secondary metabolite gene clusters in xylarialean endophytes.</title>
        <authorList>
            <person name="Franco M.E.E."/>
            <person name="Wisecaver J.H."/>
            <person name="Arnold A.E."/>
            <person name="Ju Y.M."/>
            <person name="Slot J.C."/>
            <person name="Ahrendt S."/>
            <person name="Moore L.P."/>
            <person name="Eastman K.E."/>
            <person name="Scott K."/>
            <person name="Konkel Z."/>
            <person name="Mondo S.J."/>
            <person name="Kuo A."/>
            <person name="Hayes R.D."/>
            <person name="Haridas S."/>
            <person name="Andreopoulos B."/>
            <person name="Riley R."/>
            <person name="LaButti K."/>
            <person name="Pangilinan J."/>
            <person name="Lipzen A."/>
            <person name="Amirebrahimi M."/>
            <person name="Yan J."/>
            <person name="Adam C."/>
            <person name="Keymanesh K."/>
            <person name="Ng V."/>
            <person name="Louie K."/>
            <person name="Northen T."/>
            <person name="Drula E."/>
            <person name="Henrissat B."/>
            <person name="Hsieh H.M."/>
            <person name="Youens-Clark K."/>
            <person name="Lutzoni F."/>
            <person name="Miadlikowska J."/>
            <person name="Eastwood D.C."/>
            <person name="Hamelin R.C."/>
            <person name="Grigoriev I.V."/>
            <person name="U'Ren J.M."/>
        </authorList>
    </citation>
    <scope>NUCLEOTIDE SEQUENCE [LARGE SCALE GENOMIC DNA]</scope>
    <source>
        <strain evidence="1 2">CBS 119005</strain>
    </source>
</reference>
<protein>
    <submittedName>
        <fullName evidence="1">Ankyrin</fullName>
    </submittedName>
</protein>
<name>A0ACB9Z759_9PEZI</name>
<evidence type="ECO:0000313" key="2">
    <source>
        <dbReference type="Proteomes" id="UP001497700"/>
    </source>
</evidence>
<comment type="caution">
    <text evidence="1">The sequence shown here is derived from an EMBL/GenBank/DDBJ whole genome shotgun (WGS) entry which is preliminary data.</text>
</comment>
<dbReference type="EMBL" id="MU393445">
    <property type="protein sequence ID" value="KAI4867609.1"/>
    <property type="molecule type" value="Genomic_DNA"/>
</dbReference>
<proteinExistence type="predicted"/>
<dbReference type="Proteomes" id="UP001497700">
    <property type="component" value="Unassembled WGS sequence"/>
</dbReference>
<organism evidence="1 2">
    <name type="scientific">Hypoxylon rubiginosum</name>
    <dbReference type="NCBI Taxonomy" id="110542"/>
    <lineage>
        <taxon>Eukaryota</taxon>
        <taxon>Fungi</taxon>
        <taxon>Dikarya</taxon>
        <taxon>Ascomycota</taxon>
        <taxon>Pezizomycotina</taxon>
        <taxon>Sordariomycetes</taxon>
        <taxon>Xylariomycetidae</taxon>
        <taxon>Xylariales</taxon>
        <taxon>Hypoxylaceae</taxon>
        <taxon>Hypoxylon</taxon>
    </lineage>
</organism>
<sequence>MADPLSIAASIAGLVTLADVVFDRLMKYIKAAKNATKETEDLAKEINLLGGALNSLSRLARSFDNEPFGNQFRMYHIQGCNDIMSEIDRKLKKLDGNSLKKKIMWPFSSARVKEMLNELAQHKQSISLALSANSMDLLLRCLACEEDLQKTASEIKADIEKTRKVASRIYRDTQREMVLKFFLKYNPQQNYEMSLKLRHPRTGTWLLRLPEFQTWLSTADEKLWLSGIPGAGKTVLAGTIIEAALTQCNDKVAGAFFFCDYKDRKTLLPENIMGALAYQIAIQKEEAYAILEEYYSNLHPERGLPRSPTSEALVGMVGNMVKLFDHVFLVVDGIDECGDLVRSVLNSLCDVSVDSENISIALLSRDEHYIRERLQNGVVCEKVAAHTEDVEEYVAAEIEERIRTKRLYIDDPGLKGEIMQGLIDGAKGMFRWVACQLDHLCECVSDEACRTALKELPPTLNETYLRILKRIPRDKAPLVQLVLHFIAFAKPQITMEQLREVLSVPKTGGSLTNSGRIHETAIQRLCNSLVRKSNNGLYFEFAHFSVQEFLGNADLLKDQFEPFLISESRSNRLMAIQCLNYLRLENFNHSPTATINEMKFIEERDKNYPLYEYAASQWLGYARDHWDDEEIIHSAEAFFAYEKTAAFTSWSVWLVLRYFSDQNISLYSENSLETISILIHEDFTPLHMACLLSLPKVCKRLLKTGADIEQEGPLGTPIQCAVGMMTLFEPHWIIYGTVVSSFSLFQKGKLAEDPKKTVECLLEARAQLQPTLMNYAMTVFEYSGDIGLATFLLSKGVPVVEDHLKVFSHAFEGPLTEGFKPDFIQSLNSTNFKLFIETLNSMIGNSHLHRELCSLAWKFVVSLGWGKTLDRFVDPSISLTPDAQKHQLLAAVTRGDKDAFMAAAKYSPFRPSDIMEDGKRLLHIALEYVNSSGQLLDRTSIIKALIEAGCSFSQSDSEGCLPVHYWSSRLGMESYGYTWPVQVFIDHGMTVDSQDSKGQNLLHTSIHHEDLLLSFLEHDNEVNAIAALSMTDNEGYTPLSKALNEQCAVSASILFKRGGDNPETWQSPLSPLLLAVRANDEELFKGLLAAGVASPAIDGETLTPLHYIGAEASIGFVDYLKVLYPGACEARVHGKIPLDLYINQLFVGENHHSNIGILATLYPFGPHSHEGGLVWEHFANETLPAAYRRRRYLTMKVCTKVIKELMRLGCLTSYESAFQKPSLLLLLEQLHIVSGDFDDTGFLDSDDTYSVDSDGTNSQESVDTDSLDPEDIYRQDLDEFWPLTCKTFCDILDGTCLWLGFQTDSMAIRLLKTAVYSNEAGLMRLLLEKGVPAHQWVQDQSALEVGCQSRVKIDTFQYLLEFARKEHLDATNPAKDGLGLIHLLAQAKANANNKIAALLQRGADPNLRVGKGENTPALVYHLDHCQNGTALTLLELGADPTLTDRNNVDGCLMAACSGIPTFLSKVMEIKTPSWQVDWERRCTISLNLGREIIPLSGANALHLASYSGNIQCLEFYINHNLLSDVNIASDQMFTPLHCAASRGHANVIKYLHGLGANINARAAEPGFLPLHLAMLNTQLSAVETLLNLGSHVTMDKWGRSLYIYARQSGNQRIIDFFRNKESQHGIQDTNPSPNDFAVASLQQKRGLAIALQTAITGGNESLCKELLERGCPLNIHLPNCNGCSPLLLAIESRKPDIIRWLLNNGASTLKPNYQLNALRAPIHHILGRKDLIQVFPMFLGKYMDDGGSLLREPLNPASTAIANDNTEGMRILFGHLKRNARHYADTVGGYSAEAVTMLANQLWKSPEHIWKPPIHIAVSRGNLKAVEFLLENGADVNRPDDCLRTALHVAVNSKPRDMQQLMDLLISRGARLEALDSNGCTPLGYASHRGCWDSVKFLLDVGANPAVLTYLSGNVLHLSTMGCSSGYKTSFASFLTLGVNPHHMNSFGVSPMQYAMCRDQFAVVFLNGDYGVQNTEPFPWHIFHVIGTISWLTTKFPMFQRRISPDDLHRIANTEPSFGWSPLCLSASQGAPIVIESLLTLGADLEFEGCPAGTALMAACDAGRLESVIALVRRGAALSYYGSNGFRTAIDKTKTSPHILRWLLVSRFTDQAKIKEEPQEISSTGPPDIRPWSGIKKAELVISENLERRPDQSSKDYWIYLMDQKKQWRGKVVPIVDRRRTVRPSNLIPMEKVRIHPGGYETPLLERSKRSERPGR</sequence>
<evidence type="ECO:0000313" key="1">
    <source>
        <dbReference type="EMBL" id="KAI4867609.1"/>
    </source>
</evidence>
<keyword evidence="2" id="KW-1185">Reference proteome</keyword>